<organism evidence="3 4">
    <name type="scientific">Medicago truncatula</name>
    <name type="common">Barrel medic</name>
    <name type="synonym">Medicago tribuloides</name>
    <dbReference type="NCBI Taxonomy" id="3880"/>
    <lineage>
        <taxon>Eukaryota</taxon>
        <taxon>Viridiplantae</taxon>
        <taxon>Streptophyta</taxon>
        <taxon>Embryophyta</taxon>
        <taxon>Tracheophyta</taxon>
        <taxon>Spermatophyta</taxon>
        <taxon>Magnoliopsida</taxon>
        <taxon>eudicotyledons</taxon>
        <taxon>Gunneridae</taxon>
        <taxon>Pentapetalae</taxon>
        <taxon>rosids</taxon>
        <taxon>fabids</taxon>
        <taxon>Fabales</taxon>
        <taxon>Fabaceae</taxon>
        <taxon>Papilionoideae</taxon>
        <taxon>50 kb inversion clade</taxon>
        <taxon>NPAAA clade</taxon>
        <taxon>Hologalegina</taxon>
        <taxon>IRL clade</taxon>
        <taxon>Trifolieae</taxon>
        <taxon>Medicago</taxon>
    </lineage>
</organism>
<dbReference type="Gramene" id="rna18093">
    <property type="protein sequence ID" value="RHN69604.1"/>
    <property type="gene ID" value="gene18093"/>
</dbReference>
<dbReference type="PRINTS" id="PR00081">
    <property type="entry name" value="GDHRDH"/>
</dbReference>
<dbReference type="Gene3D" id="3.40.50.720">
    <property type="entry name" value="NAD(P)-binding Rossmann-like Domain"/>
    <property type="match status" value="2"/>
</dbReference>
<proteinExistence type="inferred from homology"/>
<sequence length="264" mass="29335">MTLLWTFSVAFSNYQLFKDSLFSHKIVSYPRSSPSTYPNKPVCVITGATSGLGLSTACKLSKEGYVVVIGLMIGTNYIGPFVMTKLLLPLLESSHVSSKIVNVTSFTHRAVTNMQVDEGTVYGKKFLKSKQYPYAQIYEYSKLCLLLFSYELHRQLCQMGKSHQIFVNVANPRVVQTNIMREVPASLSWVAFFVLKRLRLLESSECGNDSIIDAALVPPGTSGAYFFWGKGRTINSSALSQDAKLAHELWETTSNLLSVTPFGN</sequence>
<reference evidence="4" key="1">
    <citation type="journal article" date="2018" name="Nat. Plants">
        <title>Whole-genome landscape of Medicago truncatula symbiotic genes.</title>
        <authorList>
            <person name="Pecrix Y."/>
            <person name="Staton S.E."/>
            <person name="Sallet E."/>
            <person name="Lelandais-Briere C."/>
            <person name="Moreau S."/>
            <person name="Carrere S."/>
            <person name="Blein T."/>
            <person name="Jardinaud M.F."/>
            <person name="Latrasse D."/>
            <person name="Zouine M."/>
            <person name="Zahm M."/>
            <person name="Kreplak J."/>
            <person name="Mayjonade B."/>
            <person name="Satge C."/>
            <person name="Perez M."/>
            <person name="Cauet S."/>
            <person name="Marande W."/>
            <person name="Chantry-Darmon C."/>
            <person name="Lopez-Roques C."/>
            <person name="Bouchez O."/>
            <person name="Berard A."/>
            <person name="Debelle F."/>
            <person name="Munos S."/>
            <person name="Bendahmane A."/>
            <person name="Berges H."/>
            <person name="Niebel A."/>
            <person name="Buitink J."/>
            <person name="Frugier F."/>
            <person name="Benhamed M."/>
            <person name="Crespi M."/>
            <person name="Gouzy J."/>
            <person name="Gamas P."/>
        </authorList>
    </citation>
    <scope>NUCLEOTIDE SEQUENCE [LARGE SCALE GENOMIC DNA]</scope>
    <source>
        <strain evidence="4">cv. Jemalong A17</strain>
    </source>
</reference>
<dbReference type="SUPFAM" id="SSF51735">
    <property type="entry name" value="NAD(P)-binding Rossmann-fold domains"/>
    <property type="match status" value="1"/>
</dbReference>
<dbReference type="PANTHER" id="PTHR24320">
    <property type="entry name" value="RETINOL DEHYDROGENASE"/>
    <property type="match status" value="1"/>
</dbReference>
<dbReference type="EC" id="1.1.1.330" evidence="3"/>
<comment type="similarity">
    <text evidence="1">Belongs to the short-chain dehydrogenases/reductases (SDR) family.</text>
</comment>
<protein>
    <submittedName>
        <fullName evidence="3">Putative very-long-chain 3-oxoacyl-CoA reductase</fullName>
        <ecNumber evidence="3">1.1.1.330</ecNumber>
    </submittedName>
</protein>
<evidence type="ECO:0000313" key="4">
    <source>
        <dbReference type="Proteomes" id="UP000265566"/>
    </source>
</evidence>
<dbReference type="PANTHER" id="PTHR24320:SF227">
    <property type="entry name" value="RETINOL DEHYDROGENASE 11"/>
    <property type="match status" value="1"/>
</dbReference>
<evidence type="ECO:0000313" key="3">
    <source>
        <dbReference type="EMBL" id="RHN69604.1"/>
    </source>
</evidence>
<dbReference type="GO" id="GO:0141040">
    <property type="term" value="F:very-long-chain 3-oxoacyl-CoA reductase activity"/>
    <property type="evidence" value="ECO:0007669"/>
    <property type="project" value="UniProtKB-EC"/>
</dbReference>
<dbReference type="InterPro" id="IPR036291">
    <property type="entry name" value="NAD(P)-bd_dom_sf"/>
</dbReference>
<comment type="caution">
    <text evidence="3">The sequence shown here is derived from an EMBL/GenBank/DDBJ whole genome shotgun (WGS) entry which is preliminary data.</text>
</comment>
<evidence type="ECO:0000256" key="2">
    <source>
        <dbReference type="ARBA" id="ARBA00023002"/>
    </source>
</evidence>
<gene>
    <name evidence="3" type="ORF">MtrunA17_Chr3g0126521</name>
</gene>
<accession>A0A396IYU2</accession>
<dbReference type="Proteomes" id="UP000265566">
    <property type="component" value="Chromosome 3"/>
</dbReference>
<keyword evidence="2 3" id="KW-0560">Oxidoreductase</keyword>
<dbReference type="AlphaFoldDB" id="A0A396IYU2"/>
<name>A0A396IYU2_MEDTR</name>
<evidence type="ECO:0000256" key="1">
    <source>
        <dbReference type="ARBA" id="ARBA00006484"/>
    </source>
</evidence>
<dbReference type="InterPro" id="IPR002347">
    <property type="entry name" value="SDR_fam"/>
</dbReference>
<dbReference type="EMBL" id="PSQE01000003">
    <property type="protein sequence ID" value="RHN69604.1"/>
    <property type="molecule type" value="Genomic_DNA"/>
</dbReference>